<dbReference type="EMBL" id="ADVG01000001">
    <property type="protein sequence ID" value="EFH90295.1"/>
    <property type="molecule type" value="Genomic_DNA"/>
</dbReference>
<name>D6TEC2_KTERA</name>
<dbReference type="AlphaFoldDB" id="D6TEC2"/>
<reference evidence="1 2" key="1">
    <citation type="journal article" date="2011" name="Stand. Genomic Sci.">
        <title>Non-contiguous finished genome sequence and contextual data of the filamentous soil bacterium Ktedonobacter racemifer type strain (SOSP1-21).</title>
        <authorList>
            <person name="Chang Y.J."/>
            <person name="Land M."/>
            <person name="Hauser L."/>
            <person name="Chertkov O."/>
            <person name="Del Rio T.G."/>
            <person name="Nolan M."/>
            <person name="Copeland A."/>
            <person name="Tice H."/>
            <person name="Cheng J.F."/>
            <person name="Lucas S."/>
            <person name="Han C."/>
            <person name="Goodwin L."/>
            <person name="Pitluck S."/>
            <person name="Ivanova N."/>
            <person name="Ovchinikova G."/>
            <person name="Pati A."/>
            <person name="Chen A."/>
            <person name="Palaniappan K."/>
            <person name="Mavromatis K."/>
            <person name="Liolios K."/>
            <person name="Brettin T."/>
            <person name="Fiebig A."/>
            <person name="Rohde M."/>
            <person name="Abt B."/>
            <person name="Goker M."/>
            <person name="Detter J.C."/>
            <person name="Woyke T."/>
            <person name="Bristow J."/>
            <person name="Eisen J.A."/>
            <person name="Markowitz V."/>
            <person name="Hugenholtz P."/>
            <person name="Kyrpides N.C."/>
            <person name="Klenk H.P."/>
            <person name="Lapidus A."/>
        </authorList>
    </citation>
    <scope>NUCLEOTIDE SEQUENCE [LARGE SCALE GENOMIC DNA]</scope>
    <source>
        <strain evidence="2">DSM 44963</strain>
    </source>
</reference>
<evidence type="ECO:0000313" key="2">
    <source>
        <dbReference type="Proteomes" id="UP000004508"/>
    </source>
</evidence>
<accession>D6TEC2</accession>
<sequence>MFDEKKIMFQELSDEDLDQVAGGSGLFGGILGSALNTVNGTVSNATTTATSTSLPHVTGGANIGAQTPAGSVNLSLGTDLGF</sequence>
<keyword evidence="2" id="KW-1185">Reference proteome</keyword>
<proteinExistence type="predicted"/>
<comment type="caution">
    <text evidence="1">The sequence shown here is derived from an EMBL/GenBank/DDBJ whole genome shotgun (WGS) entry which is preliminary data.</text>
</comment>
<dbReference type="STRING" id="485913.Krac_11911"/>
<organism evidence="1 2">
    <name type="scientific">Ktedonobacter racemifer DSM 44963</name>
    <dbReference type="NCBI Taxonomy" id="485913"/>
    <lineage>
        <taxon>Bacteria</taxon>
        <taxon>Bacillati</taxon>
        <taxon>Chloroflexota</taxon>
        <taxon>Ktedonobacteria</taxon>
        <taxon>Ktedonobacterales</taxon>
        <taxon>Ktedonobacteraceae</taxon>
        <taxon>Ktedonobacter</taxon>
    </lineage>
</organism>
<dbReference type="InParanoid" id="D6TEC2"/>
<gene>
    <name evidence="1" type="ORF">Krac_11911</name>
</gene>
<dbReference type="RefSeq" id="WP_007907510.1">
    <property type="nucleotide sequence ID" value="NZ_ADVG01000001.1"/>
</dbReference>
<evidence type="ECO:0000313" key="1">
    <source>
        <dbReference type="EMBL" id="EFH90295.1"/>
    </source>
</evidence>
<dbReference type="Proteomes" id="UP000004508">
    <property type="component" value="Unassembled WGS sequence"/>
</dbReference>
<protein>
    <submittedName>
        <fullName evidence="1">Uncharacterized protein</fullName>
    </submittedName>
</protein>